<comment type="caution">
    <text evidence="1">The sequence shown here is derived from an EMBL/GenBank/DDBJ whole genome shotgun (WGS) entry which is preliminary data.</text>
</comment>
<proteinExistence type="predicted"/>
<evidence type="ECO:0000313" key="2">
    <source>
        <dbReference type="Proteomes" id="UP000276133"/>
    </source>
</evidence>
<name>A0A3M7P374_BRAPC</name>
<protein>
    <submittedName>
        <fullName evidence="1">Uncharacterized protein</fullName>
    </submittedName>
</protein>
<keyword evidence="2" id="KW-1185">Reference proteome</keyword>
<organism evidence="1 2">
    <name type="scientific">Brachionus plicatilis</name>
    <name type="common">Marine rotifer</name>
    <name type="synonym">Brachionus muelleri</name>
    <dbReference type="NCBI Taxonomy" id="10195"/>
    <lineage>
        <taxon>Eukaryota</taxon>
        <taxon>Metazoa</taxon>
        <taxon>Spiralia</taxon>
        <taxon>Gnathifera</taxon>
        <taxon>Rotifera</taxon>
        <taxon>Eurotatoria</taxon>
        <taxon>Monogononta</taxon>
        <taxon>Pseudotrocha</taxon>
        <taxon>Ploima</taxon>
        <taxon>Brachionidae</taxon>
        <taxon>Brachionus</taxon>
    </lineage>
</organism>
<dbReference type="EMBL" id="REGN01013755">
    <property type="protein sequence ID" value="RMZ93512.1"/>
    <property type="molecule type" value="Genomic_DNA"/>
</dbReference>
<gene>
    <name evidence="1" type="ORF">BpHYR1_048223</name>
</gene>
<dbReference type="Proteomes" id="UP000276133">
    <property type="component" value="Unassembled WGS sequence"/>
</dbReference>
<reference evidence="1 2" key="1">
    <citation type="journal article" date="2018" name="Sci. Rep.">
        <title>Genomic signatures of local adaptation to the degree of environmental predictability in rotifers.</title>
        <authorList>
            <person name="Franch-Gras L."/>
            <person name="Hahn C."/>
            <person name="Garcia-Roger E.M."/>
            <person name="Carmona M.J."/>
            <person name="Serra M."/>
            <person name="Gomez A."/>
        </authorList>
    </citation>
    <scope>NUCLEOTIDE SEQUENCE [LARGE SCALE GENOMIC DNA]</scope>
    <source>
        <strain evidence="1">HYR1</strain>
    </source>
</reference>
<sequence length="101" mass="10797">MSKSHTKHSNALALYTPLTCLPLSSQTASENNTGETLDGGVHELEIGCHGDQCQQKAGAALTFHALAHWHRLKHLHAHIVDDLGADEGVHGGPLATTIEFK</sequence>
<evidence type="ECO:0000313" key="1">
    <source>
        <dbReference type="EMBL" id="RMZ93512.1"/>
    </source>
</evidence>
<dbReference type="AlphaFoldDB" id="A0A3M7P374"/>
<accession>A0A3M7P374</accession>